<dbReference type="SUPFAM" id="SSF53335">
    <property type="entry name" value="S-adenosyl-L-methionine-dependent methyltransferases"/>
    <property type="match status" value="1"/>
</dbReference>
<dbReference type="KEGG" id="scs:Sta7437_1502"/>
<dbReference type="STRING" id="111780.Sta7437_1502"/>
<feature type="domain" description="Methyltransferase FkbM" evidence="1">
    <location>
        <begin position="79"/>
        <end position="231"/>
    </location>
</feature>
<dbReference type="Pfam" id="PF05050">
    <property type="entry name" value="Methyltransf_21"/>
    <property type="match status" value="1"/>
</dbReference>
<dbReference type="HOGENOM" id="CLU_080165_0_0_3"/>
<dbReference type="RefSeq" id="WP_015192740.1">
    <property type="nucleotide sequence ID" value="NC_019748.1"/>
</dbReference>
<dbReference type="Proteomes" id="UP000010473">
    <property type="component" value="Chromosome"/>
</dbReference>
<dbReference type="PANTHER" id="PTHR34203:SF15">
    <property type="entry name" value="SLL1173 PROTEIN"/>
    <property type="match status" value="1"/>
</dbReference>
<dbReference type="GO" id="GO:0008168">
    <property type="term" value="F:methyltransferase activity"/>
    <property type="evidence" value="ECO:0007669"/>
    <property type="project" value="UniProtKB-KW"/>
</dbReference>
<evidence type="ECO:0000313" key="3">
    <source>
        <dbReference type="Proteomes" id="UP000010473"/>
    </source>
</evidence>
<dbReference type="PANTHER" id="PTHR34203">
    <property type="entry name" value="METHYLTRANSFERASE, FKBM FAMILY PROTEIN"/>
    <property type="match status" value="1"/>
</dbReference>
<dbReference type="OrthoDB" id="5329963at2"/>
<organism evidence="2 3">
    <name type="scientific">Stanieria cyanosphaera (strain ATCC 29371 / PCC 7437)</name>
    <dbReference type="NCBI Taxonomy" id="111780"/>
    <lineage>
        <taxon>Bacteria</taxon>
        <taxon>Bacillati</taxon>
        <taxon>Cyanobacteriota</taxon>
        <taxon>Cyanophyceae</taxon>
        <taxon>Pleurocapsales</taxon>
        <taxon>Dermocarpellaceae</taxon>
        <taxon>Stanieria</taxon>
    </lineage>
</organism>
<dbReference type="InterPro" id="IPR006342">
    <property type="entry name" value="FkbM_mtfrase"/>
</dbReference>
<dbReference type="InterPro" id="IPR052514">
    <property type="entry name" value="SAM-dependent_MTase"/>
</dbReference>
<proteinExistence type="predicted"/>
<dbReference type="InterPro" id="IPR029063">
    <property type="entry name" value="SAM-dependent_MTases_sf"/>
</dbReference>
<reference evidence="3" key="1">
    <citation type="journal article" date="2013" name="Proc. Natl. Acad. Sci. U.S.A.">
        <title>Improving the coverage of the cyanobacterial phylum using diversity-driven genome sequencing.</title>
        <authorList>
            <person name="Shih P.M."/>
            <person name="Wu D."/>
            <person name="Latifi A."/>
            <person name="Axen S.D."/>
            <person name="Fewer D.P."/>
            <person name="Talla E."/>
            <person name="Calteau A."/>
            <person name="Cai F."/>
            <person name="Tandeau de Marsac N."/>
            <person name="Rippka R."/>
            <person name="Herdman M."/>
            <person name="Sivonen K."/>
            <person name="Coursin T."/>
            <person name="Laurent T."/>
            <person name="Goodwin L."/>
            <person name="Nolan M."/>
            <person name="Davenport K.W."/>
            <person name="Han C.S."/>
            <person name="Rubin E.M."/>
            <person name="Eisen J.A."/>
            <person name="Woyke T."/>
            <person name="Gugger M."/>
            <person name="Kerfeld C.A."/>
        </authorList>
    </citation>
    <scope>NUCLEOTIDE SEQUENCE [LARGE SCALE GENOMIC DNA]</scope>
    <source>
        <strain evidence="3">ATCC 29371 / PCC 7437</strain>
    </source>
</reference>
<dbReference type="AlphaFoldDB" id="K9XSM5"/>
<sequence length="264" mass="29974">MKSFVQGLFNRLGLKVIKYTPSPYEHLEKQPRYQKNKVKLLGHDFKIADSFSFFHSYREIFIDQIYKFDSQSEAPVIVDCGANCGTSVLYFKAIYPKANIIAIEADPNIFNILESNVSSANCEDVTLLNKAVSKETGTIDFFSEGADGGRIHPLEDSQAKFEVECIKLDKLLEKPVDFLKIDIEGAETEVICDANKLDNVAQLFIEYHSFKDTEQTLGKILEKLSDSGFRYYIHTQFCPQNPLLEESLQLGMDLQLNIYANKIA</sequence>
<keyword evidence="3" id="KW-1185">Reference proteome</keyword>
<dbReference type="EMBL" id="CP003653">
    <property type="protein sequence ID" value="AFZ35069.1"/>
    <property type="molecule type" value="Genomic_DNA"/>
</dbReference>
<evidence type="ECO:0000313" key="2">
    <source>
        <dbReference type="EMBL" id="AFZ35069.1"/>
    </source>
</evidence>
<dbReference type="GO" id="GO:0032259">
    <property type="term" value="P:methylation"/>
    <property type="evidence" value="ECO:0007669"/>
    <property type="project" value="UniProtKB-KW"/>
</dbReference>
<dbReference type="NCBIfam" id="TIGR01444">
    <property type="entry name" value="fkbM_fam"/>
    <property type="match status" value="1"/>
</dbReference>
<keyword evidence="2" id="KW-0808">Transferase</keyword>
<dbReference type="PATRIC" id="fig|111780.3.peg.1566"/>
<gene>
    <name evidence="2" type="ordered locus">Sta7437_1502</name>
</gene>
<accession>K9XSM5</accession>
<dbReference type="Gene3D" id="3.40.50.150">
    <property type="entry name" value="Vaccinia Virus protein VP39"/>
    <property type="match status" value="1"/>
</dbReference>
<evidence type="ECO:0000259" key="1">
    <source>
        <dbReference type="Pfam" id="PF05050"/>
    </source>
</evidence>
<protein>
    <submittedName>
        <fullName evidence="2">Methyltransferase FkbM family</fullName>
    </submittedName>
</protein>
<name>K9XSM5_STAC7</name>
<dbReference type="eggNOG" id="COG2890">
    <property type="taxonomic scope" value="Bacteria"/>
</dbReference>
<keyword evidence="2" id="KW-0489">Methyltransferase</keyword>